<evidence type="ECO:0000313" key="8">
    <source>
        <dbReference type="Proteomes" id="UP001180020"/>
    </source>
</evidence>
<reference evidence="7" key="2">
    <citation type="submission" date="2023-06" db="EMBL/GenBank/DDBJ databases">
        <authorList>
            <person name="Ma L."/>
            <person name="Liu K.-W."/>
            <person name="Li Z."/>
            <person name="Hsiao Y.-Y."/>
            <person name="Qi Y."/>
            <person name="Fu T."/>
            <person name="Tang G."/>
            <person name="Zhang D."/>
            <person name="Sun W.-H."/>
            <person name="Liu D.-K."/>
            <person name="Li Y."/>
            <person name="Chen G.-Z."/>
            <person name="Liu X.-D."/>
            <person name="Liao X.-Y."/>
            <person name="Jiang Y.-T."/>
            <person name="Yu X."/>
            <person name="Hao Y."/>
            <person name="Huang J."/>
            <person name="Zhao X.-W."/>
            <person name="Ke S."/>
            <person name="Chen Y.-Y."/>
            <person name="Wu W.-L."/>
            <person name="Hsu J.-L."/>
            <person name="Lin Y.-F."/>
            <person name="Huang M.-D."/>
            <person name="Li C.-Y."/>
            <person name="Huang L."/>
            <person name="Wang Z.-W."/>
            <person name="Zhao X."/>
            <person name="Zhong W.-Y."/>
            <person name="Peng D.-H."/>
            <person name="Ahmad S."/>
            <person name="Lan S."/>
            <person name="Zhang J.-S."/>
            <person name="Tsai W.-C."/>
            <person name="Van De Peer Y."/>
            <person name="Liu Z.-J."/>
        </authorList>
    </citation>
    <scope>NUCLEOTIDE SEQUENCE</scope>
    <source>
        <strain evidence="7">CP</strain>
        <tissue evidence="7">Leaves</tissue>
    </source>
</reference>
<accession>A0AAV9D651</accession>
<dbReference type="EMBL" id="JAUJYO010000015">
    <property type="protein sequence ID" value="KAK1295878.1"/>
    <property type="molecule type" value="Genomic_DNA"/>
</dbReference>
<dbReference type="Pfam" id="PF01145">
    <property type="entry name" value="Band_7"/>
    <property type="match status" value="1"/>
</dbReference>
<keyword evidence="2 5" id="KW-1003">Cell membrane</keyword>
<keyword evidence="3 5" id="KW-0472">Membrane</keyword>
<dbReference type="PANTHER" id="PTHR13806:SF31">
    <property type="entry name" value="FLOTILLIN-LIKE PROTEIN 1-RELATED"/>
    <property type="match status" value="1"/>
</dbReference>
<feature type="domain" description="Band 7" evidence="6">
    <location>
        <begin position="8"/>
        <end position="144"/>
    </location>
</feature>
<protein>
    <recommendedName>
        <fullName evidence="5">Flotillin-like</fullName>
    </recommendedName>
</protein>
<dbReference type="GO" id="GO:0005901">
    <property type="term" value="C:caveola"/>
    <property type="evidence" value="ECO:0007669"/>
    <property type="project" value="UniProtKB-SubCell"/>
</dbReference>
<comment type="caution">
    <text evidence="7">The sequence shown here is derived from an EMBL/GenBank/DDBJ whole genome shotgun (WGS) entry which is preliminary data.</text>
</comment>
<evidence type="ECO:0000256" key="3">
    <source>
        <dbReference type="ARBA" id="ARBA00023136"/>
    </source>
</evidence>
<dbReference type="InterPro" id="IPR001107">
    <property type="entry name" value="Band_7"/>
</dbReference>
<evidence type="ECO:0000256" key="2">
    <source>
        <dbReference type="ARBA" id="ARBA00022475"/>
    </source>
</evidence>
<dbReference type="Gene3D" id="3.30.479.30">
    <property type="entry name" value="Band 7 domain"/>
    <property type="match status" value="1"/>
</dbReference>
<keyword evidence="8" id="KW-1185">Reference proteome</keyword>
<reference evidence="7" key="1">
    <citation type="journal article" date="2023" name="Nat. Commun.">
        <title>Diploid and tetraploid genomes of Acorus and the evolution of monocots.</title>
        <authorList>
            <person name="Ma L."/>
            <person name="Liu K.W."/>
            <person name="Li Z."/>
            <person name="Hsiao Y.Y."/>
            <person name="Qi Y."/>
            <person name="Fu T."/>
            <person name="Tang G.D."/>
            <person name="Zhang D."/>
            <person name="Sun W.H."/>
            <person name="Liu D.K."/>
            <person name="Li Y."/>
            <person name="Chen G.Z."/>
            <person name="Liu X.D."/>
            <person name="Liao X.Y."/>
            <person name="Jiang Y.T."/>
            <person name="Yu X."/>
            <person name="Hao Y."/>
            <person name="Huang J."/>
            <person name="Zhao X.W."/>
            <person name="Ke S."/>
            <person name="Chen Y.Y."/>
            <person name="Wu W.L."/>
            <person name="Hsu J.L."/>
            <person name="Lin Y.F."/>
            <person name="Huang M.D."/>
            <person name="Li C.Y."/>
            <person name="Huang L."/>
            <person name="Wang Z.W."/>
            <person name="Zhao X."/>
            <person name="Zhong W.Y."/>
            <person name="Peng D.H."/>
            <person name="Ahmad S."/>
            <person name="Lan S."/>
            <person name="Zhang J.S."/>
            <person name="Tsai W.C."/>
            <person name="Van de Peer Y."/>
            <person name="Liu Z.J."/>
        </authorList>
    </citation>
    <scope>NUCLEOTIDE SEQUENCE</scope>
    <source>
        <strain evidence="7">CP</strain>
    </source>
</reference>
<dbReference type="InterPro" id="IPR036013">
    <property type="entry name" value="Band_7/SPFH_dom_sf"/>
</dbReference>
<evidence type="ECO:0000256" key="1">
    <source>
        <dbReference type="ARBA" id="ARBA00007161"/>
    </source>
</evidence>
<dbReference type="Proteomes" id="UP001180020">
    <property type="component" value="Unassembled WGS sequence"/>
</dbReference>
<evidence type="ECO:0000313" key="7">
    <source>
        <dbReference type="EMBL" id="KAK1295878.1"/>
    </source>
</evidence>
<comment type="similarity">
    <text evidence="1 5">Belongs to the band 7/mec-2 family. Flotillin subfamily.</text>
</comment>
<dbReference type="AlphaFoldDB" id="A0AAV9D651"/>
<proteinExistence type="inferred from homology"/>
<name>A0AAV9D651_ACOCL</name>
<evidence type="ECO:0000256" key="5">
    <source>
        <dbReference type="RuleBase" id="RU366054"/>
    </source>
</evidence>
<dbReference type="PANTHER" id="PTHR13806">
    <property type="entry name" value="FLOTILLIN-RELATED"/>
    <property type="match status" value="1"/>
</dbReference>
<gene>
    <name evidence="7" type="primary">FLOT2</name>
    <name evidence="7" type="ORF">QJS10_CPB15g00105</name>
</gene>
<keyword evidence="4" id="KW-0449">Lipoprotein</keyword>
<dbReference type="InterPro" id="IPR027705">
    <property type="entry name" value="Flotillin_fam"/>
</dbReference>
<organism evidence="7 8">
    <name type="scientific">Acorus calamus</name>
    <name type="common">Sweet flag</name>
    <dbReference type="NCBI Taxonomy" id="4465"/>
    <lineage>
        <taxon>Eukaryota</taxon>
        <taxon>Viridiplantae</taxon>
        <taxon>Streptophyta</taxon>
        <taxon>Embryophyta</taxon>
        <taxon>Tracheophyta</taxon>
        <taxon>Spermatophyta</taxon>
        <taxon>Magnoliopsida</taxon>
        <taxon>Liliopsida</taxon>
        <taxon>Acoraceae</taxon>
        <taxon>Acorus</taxon>
    </lineage>
</organism>
<evidence type="ECO:0000259" key="6">
    <source>
        <dbReference type="Pfam" id="PF01145"/>
    </source>
</evidence>
<sequence>MAWYCVAGPSEYLAVTGPFINGTKFIKKGWVFIGQHCVPVDLTPQIIDIEIQAVSEEKLYFSLPMVFTIGPENDSDSLMKFAELMSAYDISSEEFRNFIRGVLEGQARALAASMKMDDIVSGINVFHSHVESFILPELKKYGLFAYTCNVKQLIDPRDGELLLAHKSRMDFVKLKSELEIEQERKVRETEFQIYQTLGTVAASFFTRQKESDGELYAKDNEARGLKTLAEGHGTFIRVLPNELGNTYAFLSDYLMRINPKTVSENGARDAVAENGAYLMRINPITVAETGARTVVVENGARATIAEAGEGSVAITPEDGGA</sequence>
<comment type="subcellular location">
    <subcellularLocation>
        <location evidence="5">Cell membrane</location>
        <topology evidence="5">Lipid-anchor</topology>
    </subcellularLocation>
    <subcellularLocation>
        <location evidence="5">Membrane</location>
        <location evidence="5">Caveola</location>
    </subcellularLocation>
</comment>
<evidence type="ECO:0000256" key="4">
    <source>
        <dbReference type="ARBA" id="ARBA00023288"/>
    </source>
</evidence>
<dbReference type="SUPFAM" id="SSF117892">
    <property type="entry name" value="Band 7/SPFH domain"/>
    <property type="match status" value="1"/>
</dbReference>